<dbReference type="InParanoid" id="C1FF21"/>
<protein>
    <recommendedName>
        <fullName evidence="3">V-SNARE coiled-coil homology domain-containing protein</fullName>
    </recommendedName>
</protein>
<feature type="compositionally biased region" description="Low complexity" evidence="2">
    <location>
        <begin position="53"/>
        <end position="75"/>
    </location>
</feature>
<dbReference type="KEGG" id="mis:MICPUN_107442"/>
<dbReference type="AlphaFoldDB" id="C1FF21"/>
<evidence type="ECO:0000256" key="1">
    <source>
        <dbReference type="PROSITE-ProRule" id="PRU00290"/>
    </source>
</evidence>
<evidence type="ECO:0000259" key="3">
    <source>
        <dbReference type="PROSITE" id="PS50892"/>
    </source>
</evidence>
<feature type="region of interest" description="Disordered" evidence="2">
    <location>
        <begin position="147"/>
        <end position="219"/>
    </location>
</feature>
<evidence type="ECO:0000313" key="5">
    <source>
        <dbReference type="Proteomes" id="UP000002009"/>
    </source>
</evidence>
<keyword evidence="1" id="KW-0175">Coiled coil</keyword>
<reference evidence="4 5" key="1">
    <citation type="journal article" date="2009" name="Science">
        <title>Green evolution and dynamic adaptations revealed by genomes of the marine picoeukaryotes Micromonas.</title>
        <authorList>
            <person name="Worden A.Z."/>
            <person name="Lee J.H."/>
            <person name="Mock T."/>
            <person name="Rouze P."/>
            <person name="Simmons M.P."/>
            <person name="Aerts A.L."/>
            <person name="Allen A.E."/>
            <person name="Cuvelier M.L."/>
            <person name="Derelle E."/>
            <person name="Everett M.V."/>
            <person name="Foulon E."/>
            <person name="Grimwood J."/>
            <person name="Gundlach H."/>
            <person name="Henrissat B."/>
            <person name="Napoli C."/>
            <person name="McDonald S.M."/>
            <person name="Parker M.S."/>
            <person name="Rombauts S."/>
            <person name="Salamov A."/>
            <person name="Von Dassow P."/>
            <person name="Badger J.H."/>
            <person name="Coutinho P.M."/>
            <person name="Demir E."/>
            <person name="Dubchak I."/>
            <person name="Gentemann C."/>
            <person name="Eikrem W."/>
            <person name="Gready J.E."/>
            <person name="John U."/>
            <person name="Lanier W."/>
            <person name="Lindquist E.A."/>
            <person name="Lucas S."/>
            <person name="Mayer K.F."/>
            <person name="Moreau H."/>
            <person name="Not F."/>
            <person name="Otillar R."/>
            <person name="Panaud O."/>
            <person name="Pangilinan J."/>
            <person name="Paulsen I."/>
            <person name="Piegu B."/>
            <person name="Poliakov A."/>
            <person name="Robbens S."/>
            <person name="Schmutz J."/>
            <person name="Toulza E."/>
            <person name="Wyss T."/>
            <person name="Zelensky A."/>
            <person name="Zhou K."/>
            <person name="Armbrust E.V."/>
            <person name="Bhattacharya D."/>
            <person name="Goodenough U.W."/>
            <person name="Van de Peer Y."/>
            <person name="Grigoriev I.V."/>
        </authorList>
    </citation>
    <scope>NUCLEOTIDE SEQUENCE [LARGE SCALE GENOMIC DNA]</scope>
    <source>
        <strain evidence="5">RCC299 / NOUM17</strain>
    </source>
</reference>
<proteinExistence type="predicted"/>
<feature type="compositionally biased region" description="Basic and acidic residues" evidence="2">
    <location>
        <begin position="173"/>
        <end position="200"/>
    </location>
</feature>
<dbReference type="InterPro" id="IPR042855">
    <property type="entry name" value="V_SNARE_CC"/>
</dbReference>
<dbReference type="GeneID" id="8250338"/>
<dbReference type="STRING" id="296587.C1FF21"/>
<evidence type="ECO:0000313" key="4">
    <source>
        <dbReference type="EMBL" id="ACO68672.1"/>
    </source>
</evidence>
<feature type="domain" description="V-SNARE coiled-coil homology" evidence="3">
    <location>
        <begin position="157"/>
        <end position="219"/>
    </location>
</feature>
<feature type="compositionally biased region" description="Low complexity" evidence="2">
    <location>
        <begin position="91"/>
        <end position="101"/>
    </location>
</feature>
<dbReference type="CDD" id="cd15873">
    <property type="entry name" value="R-SNARE_STXBP5_6"/>
    <property type="match status" value="1"/>
</dbReference>
<keyword evidence="5" id="KW-1185">Reference proteome</keyword>
<feature type="region of interest" description="Disordered" evidence="2">
    <location>
        <begin position="44"/>
        <end position="132"/>
    </location>
</feature>
<organism evidence="4 5">
    <name type="scientific">Micromonas commoda (strain RCC299 / NOUM17 / CCMP2709)</name>
    <name type="common">Picoplanktonic green alga</name>
    <dbReference type="NCBI Taxonomy" id="296587"/>
    <lineage>
        <taxon>Eukaryota</taxon>
        <taxon>Viridiplantae</taxon>
        <taxon>Chlorophyta</taxon>
        <taxon>Mamiellophyceae</taxon>
        <taxon>Mamiellales</taxon>
        <taxon>Mamiellaceae</taxon>
        <taxon>Micromonas</taxon>
    </lineage>
</organism>
<dbReference type="OrthoDB" id="19944at2759"/>
<feature type="compositionally biased region" description="Basic residues" evidence="2">
    <location>
        <begin position="210"/>
        <end position="219"/>
    </location>
</feature>
<dbReference type="PROSITE" id="PS50892">
    <property type="entry name" value="V_SNARE"/>
    <property type="match status" value="1"/>
</dbReference>
<feature type="region of interest" description="Disordered" evidence="2">
    <location>
        <begin position="1"/>
        <end position="29"/>
    </location>
</feature>
<gene>
    <name evidence="4" type="ORF">MICPUN_107442</name>
</gene>
<dbReference type="RefSeq" id="XP_002507414.1">
    <property type="nucleotide sequence ID" value="XM_002507368.1"/>
</dbReference>
<dbReference type="EMBL" id="CP001574">
    <property type="protein sequence ID" value="ACO68672.1"/>
    <property type="molecule type" value="Genomic_DNA"/>
</dbReference>
<name>C1FF21_MICCC</name>
<dbReference type="SUPFAM" id="SSF58038">
    <property type="entry name" value="SNARE fusion complex"/>
    <property type="match status" value="1"/>
</dbReference>
<dbReference type="Proteomes" id="UP000002009">
    <property type="component" value="Chromosome 1"/>
</dbReference>
<dbReference type="Gene3D" id="1.20.5.110">
    <property type="match status" value="1"/>
</dbReference>
<evidence type="ECO:0000256" key="2">
    <source>
        <dbReference type="SAM" id="MobiDB-lite"/>
    </source>
</evidence>
<sequence>MAQAKVRIKERMGAAGPGDDTDGDFPTDDKTAADLAFLFAERELHLTEEPATRGRAVASAGAGRRGAGSSSTGAAEDSDRAALFGSGGSAAGAASAGVGSSRMAQSGSNGDDADRAALFGTSGSGGSVTYPVAPKVNTAADIRAKYGIRKKGSNTEGRGGSSRDDASLAGALEETRDKLHERGERLRGIQDTTERMRSDAEDFASMAEKLRKRQEKSWW</sequence>
<accession>C1FF21</accession>